<reference evidence="1 2" key="1">
    <citation type="submission" date="2018-03" db="EMBL/GenBank/DDBJ databases">
        <title>Phenotypic and genomic properties of Cyclonatronum proteinivorum gen. nov., sp. nov., a haloalkaliphilic bacteroidete from soda lakes possessing Na+-translocating rhodopsin.</title>
        <authorList>
            <person name="Toshchakov S.V."/>
            <person name="Korzhenkov A."/>
            <person name="Samarov N.I."/>
            <person name="Kublanov I.V."/>
            <person name="Muntyan M.S."/>
            <person name="Sorokin D.Y."/>
        </authorList>
    </citation>
    <scope>NUCLEOTIDE SEQUENCE [LARGE SCALE GENOMIC DNA]</scope>
    <source>
        <strain evidence="1 2">Omega</strain>
    </source>
</reference>
<accession>A0A345ULH3</accession>
<evidence type="ECO:0000313" key="2">
    <source>
        <dbReference type="Proteomes" id="UP000254808"/>
    </source>
</evidence>
<dbReference type="AlphaFoldDB" id="A0A345ULH3"/>
<dbReference type="EMBL" id="CP027806">
    <property type="protein sequence ID" value="AXJ01325.1"/>
    <property type="molecule type" value="Genomic_DNA"/>
</dbReference>
<organism evidence="1 2">
    <name type="scientific">Cyclonatronum proteinivorum</name>
    <dbReference type="NCBI Taxonomy" id="1457365"/>
    <lineage>
        <taxon>Bacteria</taxon>
        <taxon>Pseudomonadati</taxon>
        <taxon>Balneolota</taxon>
        <taxon>Balneolia</taxon>
        <taxon>Balneolales</taxon>
        <taxon>Cyclonatronaceae</taxon>
        <taxon>Cyclonatronum</taxon>
    </lineage>
</organism>
<sequence length="71" mass="7994">MDGRQILYPMTRITEHTIEDFAIKLLEQLGYEYVYAPGIALTVLRDTLLPKLMSGEVRVGEIEAEVSNGQP</sequence>
<protein>
    <submittedName>
        <fullName evidence="1">Uncharacterized protein</fullName>
    </submittedName>
</protein>
<dbReference type="Proteomes" id="UP000254808">
    <property type="component" value="Chromosome"/>
</dbReference>
<proteinExistence type="predicted"/>
<dbReference type="KEGG" id="cprv:CYPRO_2075"/>
<gene>
    <name evidence="1" type="ORF">CYPRO_2075</name>
</gene>
<evidence type="ECO:0000313" key="1">
    <source>
        <dbReference type="EMBL" id="AXJ01325.1"/>
    </source>
</evidence>
<name>A0A345ULH3_9BACT</name>
<keyword evidence="2" id="KW-1185">Reference proteome</keyword>